<feature type="domain" description="DUF6531" evidence="1">
    <location>
        <begin position="107"/>
        <end position="182"/>
    </location>
</feature>
<dbReference type="InterPro" id="IPR045351">
    <property type="entry name" value="DUF6531"/>
</dbReference>
<dbReference type="NCBIfam" id="TIGR01643">
    <property type="entry name" value="YD_repeat_2x"/>
    <property type="match status" value="4"/>
</dbReference>
<dbReference type="Gene3D" id="2.180.10.10">
    <property type="entry name" value="RHS repeat-associated core"/>
    <property type="match status" value="1"/>
</dbReference>
<comment type="caution">
    <text evidence="2">The sequence shown here is derived from an EMBL/GenBank/DDBJ whole genome shotgun (WGS) entry which is preliminary data.</text>
</comment>
<evidence type="ECO:0000313" key="3">
    <source>
        <dbReference type="Proteomes" id="UP001606134"/>
    </source>
</evidence>
<organism evidence="2 3">
    <name type="scientific">Pelomonas candidula</name>
    <dbReference type="NCBI Taxonomy" id="3299025"/>
    <lineage>
        <taxon>Bacteria</taxon>
        <taxon>Pseudomonadati</taxon>
        <taxon>Pseudomonadota</taxon>
        <taxon>Betaproteobacteria</taxon>
        <taxon>Burkholderiales</taxon>
        <taxon>Sphaerotilaceae</taxon>
        <taxon>Roseateles</taxon>
    </lineage>
</organism>
<dbReference type="InterPro" id="IPR006530">
    <property type="entry name" value="YD"/>
</dbReference>
<keyword evidence="3" id="KW-1185">Reference proteome</keyword>
<dbReference type="Pfam" id="PF05593">
    <property type="entry name" value="RHS_repeat"/>
    <property type="match status" value="2"/>
</dbReference>
<name>A0ABW7HJG3_9BURK</name>
<reference evidence="2 3" key="1">
    <citation type="submission" date="2024-08" db="EMBL/GenBank/DDBJ databases">
        <authorList>
            <person name="Lu H."/>
        </authorList>
    </citation>
    <scope>NUCLEOTIDE SEQUENCE [LARGE SCALE GENOMIC DNA]</scope>
    <source>
        <strain evidence="2 3">BYS78W</strain>
    </source>
</reference>
<gene>
    <name evidence="2" type="ORF">ACG04R_23300</name>
</gene>
<dbReference type="Pfam" id="PF20148">
    <property type="entry name" value="DUF6531"/>
    <property type="match status" value="1"/>
</dbReference>
<dbReference type="PANTHER" id="PTHR32305">
    <property type="match status" value="1"/>
</dbReference>
<evidence type="ECO:0000313" key="2">
    <source>
        <dbReference type="EMBL" id="MFG6489622.1"/>
    </source>
</evidence>
<dbReference type="EMBL" id="JBIGIC010000014">
    <property type="protein sequence ID" value="MFG6489622.1"/>
    <property type="molecule type" value="Genomic_DNA"/>
</dbReference>
<dbReference type="PANTHER" id="PTHR32305:SF15">
    <property type="entry name" value="PROTEIN RHSA-RELATED"/>
    <property type="match status" value="1"/>
</dbReference>
<dbReference type="InterPro" id="IPR050708">
    <property type="entry name" value="T6SS_VgrG/RHS"/>
</dbReference>
<proteinExistence type="predicted"/>
<dbReference type="InterPro" id="IPR031325">
    <property type="entry name" value="RHS_repeat"/>
</dbReference>
<dbReference type="Proteomes" id="UP001606134">
    <property type="component" value="Unassembled WGS sequence"/>
</dbReference>
<sequence>MTMLESQMEQDETFWSCSPAAHTVTSCGDYFDPFFTTNASGSEVWVSDYQTCAVSIGGMVQQGHGGPAKRQAYCPEGYVWYATGFTCVADSTKPKKNRGKSCPAIWDPINPATGNVFEKEDDIPAKTNTQLSFSRFYNSLASDASIGNLDAGWIHNFEEKLLSFNDGAVLVIVRRDGKQFEFSWNGSSYVADADVNDRLIKRLDANGILSGWLYYDSDGYIDQFDSAGRLLVHTRVDGYQQALSYSGTDYVAVLNTVTDSMGHTAVLSYQPASNAAPPLGSVPHQLLAGVTINNAYGLTYSSANGAVKITYADGSAKLHTHFVNGKYNSLSSTVDELGQIYGQHGYDSTSGKALSAQTAPQIGGGTISYSADGTAATAVDVNGRSSLYTLGVYQGVVRVDSQSQPPGSGCGAATSASVRDVNGNLASSDDFNGNRTCRAFDSTRNLENSSVSGLSNTTSCSAVTSVGASLPVGSTKTNTQWHPDWRLAVAKSEPGRLTTFVYNGQPNPLNGGVIEHCAPSTALLPDGKPIVVMCKQIEQATTDANGSQGFAAVLRADVPARQTSWTYNQFGQMLTSTDPLGRVTSYAYYASTSSSATQGDLQSITNAVGQITTFNQYNAAGQVLQSTDANGVITKNTYDQRLRLLSSTTGSEVTSFAYDLAGQLLSVTAPNGSVVTYSYDAAHRLVQVTDGAGNQVVYTLDASGNRVGEQVKDVNGAISRNITRSFDALGRLQQVIGAPQ</sequence>
<dbReference type="RefSeq" id="WP_394416018.1">
    <property type="nucleotide sequence ID" value="NZ_JBIGIC010000014.1"/>
</dbReference>
<accession>A0ABW7HJG3</accession>
<evidence type="ECO:0000259" key="1">
    <source>
        <dbReference type="Pfam" id="PF20148"/>
    </source>
</evidence>
<protein>
    <submittedName>
        <fullName evidence="2">DUF6531 domain-containing protein</fullName>
    </submittedName>
</protein>